<keyword evidence="1" id="KW-0812">Transmembrane</keyword>
<name>A0A0H3ZL56_9VIBR</name>
<dbReference type="AlphaFoldDB" id="A0A0H3ZL56"/>
<keyword evidence="1" id="KW-1133">Transmembrane helix</keyword>
<feature type="transmembrane region" description="Helical" evidence="1">
    <location>
        <begin position="21"/>
        <end position="43"/>
    </location>
</feature>
<keyword evidence="1" id="KW-0472">Membrane</keyword>
<evidence type="ECO:0000313" key="2">
    <source>
        <dbReference type="EMBL" id="AKN36770.1"/>
    </source>
</evidence>
<feature type="transmembrane region" description="Helical" evidence="1">
    <location>
        <begin position="109"/>
        <end position="139"/>
    </location>
</feature>
<organism evidence="2">
    <name type="scientific">Vibrio sp. FF_307</name>
    <dbReference type="NCBI Taxonomy" id="1652834"/>
    <lineage>
        <taxon>Bacteria</taxon>
        <taxon>Pseudomonadati</taxon>
        <taxon>Pseudomonadota</taxon>
        <taxon>Gammaproteobacteria</taxon>
        <taxon>Vibrionales</taxon>
        <taxon>Vibrionaceae</taxon>
        <taxon>Vibrio</taxon>
    </lineage>
</organism>
<reference evidence="2" key="1">
    <citation type="journal article" date="2015" name="MBio">
        <title>Eco-Evolutionary Dynamics of Episomes among Ecologically Cohesive Bacterial Populations.</title>
        <authorList>
            <person name="Xue H."/>
            <person name="Cordero O.X."/>
            <person name="Camas F.M."/>
            <person name="Trimble W."/>
            <person name="Meyer F."/>
            <person name="Guglielmini J."/>
            <person name="Rocha E.P."/>
            <person name="Polz M.F."/>
        </authorList>
    </citation>
    <scope>NUCLEOTIDE SEQUENCE</scope>
    <source>
        <strain evidence="2">FF_307</strain>
    </source>
</reference>
<evidence type="ECO:0000256" key="1">
    <source>
        <dbReference type="SAM" id="Phobius"/>
    </source>
</evidence>
<sequence>MAEKTSNPPVKREEPTPWYGLPFVALGHLFWIWVLLILIEWFAPFWGQVTGQHAKTVLVEHITLLQSDQPHLAVKVMGLVNALSQRIETLLSIEFDGALAFANVYWHGVVYVTLALIVRIALLFLSWPLFLLASFLGAFDGLVSRQRRTAFVGRETETTHYYARRAVSMTMMGAGYLWLFIPGIWPLSPTLVLLPAAGMTGLLVRTSVASYKKYL</sequence>
<dbReference type="Pfam" id="PF14348">
    <property type="entry name" value="DtrJ-like"/>
    <property type="match status" value="1"/>
</dbReference>
<protein>
    <submittedName>
        <fullName evidence="2">Putative membrane protein</fullName>
    </submittedName>
</protein>
<dbReference type="InterPro" id="IPR022266">
    <property type="entry name" value="DtrJ-like"/>
</dbReference>
<accession>A0A0H3ZL56</accession>
<proteinExistence type="predicted"/>
<feature type="transmembrane region" description="Helical" evidence="1">
    <location>
        <begin position="166"/>
        <end position="185"/>
    </location>
</feature>
<dbReference type="EMBL" id="KP795512">
    <property type="protein sequence ID" value="AKN36770.1"/>
    <property type="molecule type" value="Genomic_DNA"/>
</dbReference>